<dbReference type="Proteomes" id="UP000062160">
    <property type="component" value="Unassembled WGS sequence"/>
</dbReference>
<gene>
    <name evidence="3" type="ORF">TSYNT_686</name>
</gene>
<evidence type="ECO:0000259" key="2">
    <source>
        <dbReference type="Pfam" id="PF02541"/>
    </source>
</evidence>
<dbReference type="OrthoDB" id="9807195at2"/>
<dbReference type="Pfam" id="PF02541">
    <property type="entry name" value="Ppx-GppA"/>
    <property type="match status" value="1"/>
</dbReference>
<dbReference type="InterPro" id="IPR043129">
    <property type="entry name" value="ATPase_NBD"/>
</dbReference>
<dbReference type="CDD" id="cd24054">
    <property type="entry name" value="ASKHA_NBD_AaPPX-GppA_MtPPX2-like"/>
    <property type="match status" value="1"/>
</dbReference>
<dbReference type="AlphaFoldDB" id="A0A0U9HK74"/>
<evidence type="ECO:0000313" key="3">
    <source>
        <dbReference type="EMBL" id="GAQ24707.1"/>
    </source>
</evidence>
<proteinExistence type="inferred from homology"/>
<keyword evidence="4" id="KW-1185">Reference proteome</keyword>
<organism evidence="3">
    <name type="scientific">Tepidanaerobacter syntrophicus</name>
    <dbReference type="NCBI Taxonomy" id="224999"/>
    <lineage>
        <taxon>Bacteria</taxon>
        <taxon>Bacillati</taxon>
        <taxon>Bacillota</taxon>
        <taxon>Clostridia</taxon>
        <taxon>Thermosediminibacterales</taxon>
        <taxon>Tepidanaerobacteraceae</taxon>
        <taxon>Tepidanaerobacter</taxon>
    </lineage>
</organism>
<dbReference type="RefSeq" id="WP_059031784.1">
    <property type="nucleotide sequence ID" value="NZ_DF977000.1"/>
</dbReference>
<accession>A0A0U9HK74</accession>
<dbReference type="Gene3D" id="3.30.420.40">
    <property type="match status" value="1"/>
</dbReference>
<dbReference type="InterPro" id="IPR050273">
    <property type="entry name" value="GppA/Ppx_hydrolase"/>
</dbReference>
<dbReference type="PANTHER" id="PTHR30005">
    <property type="entry name" value="EXOPOLYPHOSPHATASE"/>
    <property type="match status" value="1"/>
</dbReference>
<dbReference type="STRING" id="224999.GCA_001485475_00713"/>
<evidence type="ECO:0000313" key="4">
    <source>
        <dbReference type="Proteomes" id="UP000062160"/>
    </source>
</evidence>
<dbReference type="Gene3D" id="3.30.420.150">
    <property type="entry name" value="Exopolyphosphatase. Domain 2"/>
    <property type="match status" value="1"/>
</dbReference>
<comment type="similarity">
    <text evidence="1">Belongs to the GppA/Ppx family.</text>
</comment>
<name>A0A0U9HK74_9FIRM</name>
<feature type="domain" description="Ppx/GppA phosphatase N-terminal" evidence="2">
    <location>
        <begin position="20"/>
        <end position="305"/>
    </location>
</feature>
<dbReference type="SUPFAM" id="SSF53067">
    <property type="entry name" value="Actin-like ATPase domain"/>
    <property type="match status" value="2"/>
</dbReference>
<dbReference type="EMBL" id="DF977000">
    <property type="protein sequence ID" value="GAQ24707.1"/>
    <property type="molecule type" value="Genomic_DNA"/>
</dbReference>
<protein>
    <submittedName>
        <fullName evidence="3">Exopolyphosphatase</fullName>
    </submittedName>
</protein>
<dbReference type="GO" id="GO:0016462">
    <property type="term" value="F:pyrophosphatase activity"/>
    <property type="evidence" value="ECO:0007669"/>
    <property type="project" value="TreeGrafter"/>
</dbReference>
<evidence type="ECO:0000256" key="1">
    <source>
        <dbReference type="ARBA" id="ARBA00007125"/>
    </source>
</evidence>
<sequence>MRAAVIDLGSNSIRLLVADISSKGEVIPVARDLITTRLGRGVNQNNILDEKSISDTVSALVNFRNKAKSLGSERIFAFGTSALREASNSSALLEKTKEIGINVEILSGEREALLSFFGARLGLKTVEVSLVIDIGGNSTEFVLGDDEKIEKAESLPIGAVRWTQKYIKSDPPAFNEIAQARKQIDLMIKDFADYFKKVKESKEVTVIGVGGTLTTLAAVAQELEVYDSNKVHGYVLNKQTIDDIFLKLLFKTSEERLKVKGLMPQRADIITAGVLIAKSIMEDFNISQITVSESDIMEAYLVENLELRTDSSV</sequence>
<dbReference type="PANTHER" id="PTHR30005:SF0">
    <property type="entry name" value="RETROGRADE REGULATION PROTEIN 2"/>
    <property type="match status" value="1"/>
</dbReference>
<reference evidence="3" key="1">
    <citation type="journal article" date="2016" name="Genome Announc.">
        <title>Draft Genome Sequence of the Syntrophic Lactate-Degrading Bacterium Tepidanaerobacter syntrophicus JLT.</title>
        <authorList>
            <person name="Matsuura N."/>
            <person name="Ohashi A."/>
            <person name="Tourlousse D.M."/>
            <person name="Sekiguchi Y."/>
        </authorList>
    </citation>
    <scope>NUCLEOTIDE SEQUENCE [LARGE SCALE GENOMIC DNA]</scope>
    <source>
        <strain evidence="3">JL</strain>
    </source>
</reference>
<dbReference type="InterPro" id="IPR003695">
    <property type="entry name" value="Ppx_GppA_N"/>
</dbReference>